<dbReference type="NCBIfam" id="TIGR04256">
    <property type="entry name" value="GxxExxY"/>
    <property type="match status" value="1"/>
</dbReference>
<organism evidence="1 2">
    <name type="scientific">Pedobacter terrae</name>
    <dbReference type="NCBI Taxonomy" id="405671"/>
    <lineage>
        <taxon>Bacteria</taxon>
        <taxon>Pseudomonadati</taxon>
        <taxon>Bacteroidota</taxon>
        <taxon>Sphingobacteriia</taxon>
        <taxon>Sphingobacteriales</taxon>
        <taxon>Sphingobacteriaceae</taxon>
        <taxon>Pedobacter</taxon>
    </lineage>
</organism>
<dbReference type="Proteomes" id="UP000199643">
    <property type="component" value="Unassembled WGS sequence"/>
</dbReference>
<name>A0A1G7SDX6_9SPHI</name>
<accession>A0A1G7SDX6</accession>
<sequence length="125" mass="14359">MEEDLLTRTIIGLAIDVHTALGPGLLESAYKECLFYKIDKAGFQVEKEKIMPLHFEDVRLDCGYRIDILVEDRLVLELKSIERLTDIHLAQTLTYMKLGGYRFGLLINFNVLLLKEGIKRVVNGY</sequence>
<evidence type="ECO:0000313" key="2">
    <source>
        <dbReference type="Proteomes" id="UP000199643"/>
    </source>
</evidence>
<dbReference type="STRING" id="405671.SAMN05421827_104140"/>
<dbReference type="Pfam" id="PF13366">
    <property type="entry name" value="PDDEXK_3"/>
    <property type="match status" value="1"/>
</dbReference>
<dbReference type="InterPro" id="IPR026350">
    <property type="entry name" value="GxxExxY"/>
</dbReference>
<dbReference type="AlphaFoldDB" id="A0A1G7SDX6"/>
<protein>
    <submittedName>
        <fullName evidence="1">GxxExxY protein</fullName>
    </submittedName>
</protein>
<dbReference type="OrthoDB" id="1119698at2"/>
<dbReference type="EMBL" id="FNCH01000004">
    <property type="protein sequence ID" value="SDG21092.1"/>
    <property type="molecule type" value="Genomic_DNA"/>
</dbReference>
<reference evidence="2" key="1">
    <citation type="submission" date="2016-10" db="EMBL/GenBank/DDBJ databases">
        <authorList>
            <person name="Varghese N."/>
            <person name="Submissions S."/>
        </authorList>
    </citation>
    <scope>NUCLEOTIDE SEQUENCE [LARGE SCALE GENOMIC DNA]</scope>
    <source>
        <strain evidence="2">DSM 17933</strain>
    </source>
</reference>
<keyword evidence="2" id="KW-1185">Reference proteome</keyword>
<evidence type="ECO:0000313" key="1">
    <source>
        <dbReference type="EMBL" id="SDG21092.1"/>
    </source>
</evidence>
<dbReference type="RefSeq" id="WP_090498247.1">
    <property type="nucleotide sequence ID" value="NZ_FNCH01000004.1"/>
</dbReference>
<gene>
    <name evidence="1" type="ORF">SAMN05421827_104140</name>
</gene>
<proteinExistence type="predicted"/>